<sequence>MKTFRKGAKVQLLVDHDSPWGHFPKGTIGKVIWHDKEDEEMSHVAVDFYYKDTEALLREDESLSFWDVEDGPIVHEKDLKLVSSN</sequence>
<evidence type="ECO:0000313" key="1">
    <source>
        <dbReference type="EMBL" id="QDK92282.1"/>
    </source>
</evidence>
<accession>A0A856M6S7</accession>
<dbReference type="GeneID" id="39574283"/>
<dbReference type="Proteomes" id="UP000318138">
    <property type="component" value="Plasmid unnamed1"/>
</dbReference>
<dbReference type="EMBL" id="CP041370">
    <property type="protein sequence ID" value="QDK92282.1"/>
    <property type="molecule type" value="Genomic_DNA"/>
</dbReference>
<keyword evidence="1" id="KW-0614">Plasmid</keyword>
<evidence type="ECO:0000313" key="2">
    <source>
        <dbReference type="Proteomes" id="UP000318138"/>
    </source>
</evidence>
<dbReference type="RefSeq" id="WP_013603248.1">
    <property type="nucleotide sequence ID" value="NZ_CP041370.1"/>
</dbReference>
<geneLocation type="plasmid" evidence="1 2">
    <name>unnamed1</name>
</geneLocation>
<reference evidence="1 2" key="1">
    <citation type="submission" date="2019-07" db="EMBL/GenBank/DDBJ databases">
        <title>Bacillus alkalisoli sp. nov. isolated from saline soil.</title>
        <authorList>
            <person name="Sun J.-Q."/>
            <person name="Xu L."/>
        </authorList>
    </citation>
    <scope>NUCLEOTIDE SEQUENCE [LARGE SCALE GENOMIC DNA]</scope>
    <source>
        <strain evidence="1 2">M4U3P1</strain>
        <plasmid evidence="1 2">unnamed1</plasmid>
    </source>
</reference>
<keyword evidence="2" id="KW-1185">Reference proteome</keyword>
<gene>
    <name evidence="1" type="ORF">FLK61_00255</name>
</gene>
<proteinExistence type="predicted"/>
<dbReference type="KEGG" id="psua:FLK61_00255"/>
<dbReference type="AlphaFoldDB" id="A0A856M6S7"/>
<name>A0A856M6S7_9BACI</name>
<protein>
    <submittedName>
        <fullName evidence="1">Uncharacterized protein</fullName>
    </submittedName>
</protein>
<organism evidence="1 2">
    <name type="scientific">Paenalkalicoccus suaedae</name>
    <dbReference type="NCBI Taxonomy" id="2592382"/>
    <lineage>
        <taxon>Bacteria</taxon>
        <taxon>Bacillati</taxon>
        <taxon>Bacillota</taxon>
        <taxon>Bacilli</taxon>
        <taxon>Bacillales</taxon>
        <taxon>Bacillaceae</taxon>
        <taxon>Paenalkalicoccus</taxon>
    </lineage>
</organism>